<dbReference type="EC" id="2.7.2.1" evidence="9"/>
<gene>
    <name evidence="9" type="primary">ackA</name>
    <name evidence="11" type="ORF">C1H71_07780</name>
</gene>
<comment type="cofactor">
    <cofactor evidence="9">
        <name>Mg(2+)</name>
        <dbReference type="ChEBI" id="CHEBI:18420"/>
    </cofactor>
    <cofactor evidence="9">
        <name>Mn(2+)</name>
        <dbReference type="ChEBI" id="CHEBI:29035"/>
    </cofactor>
    <text evidence="9">Mg(2+). Can also accept Mn(2+).</text>
</comment>
<feature type="binding site" evidence="9">
    <location>
        <position position="16"/>
    </location>
    <ligand>
        <name>ATP</name>
        <dbReference type="ChEBI" id="CHEBI:30616"/>
    </ligand>
</feature>
<feature type="binding site" evidence="9">
    <location>
        <begin position="329"/>
        <end position="333"/>
    </location>
    <ligand>
        <name>ATP</name>
        <dbReference type="ChEBI" id="CHEBI:30616"/>
    </ligand>
</feature>
<keyword evidence="7 9" id="KW-0067">ATP-binding</keyword>
<dbReference type="InterPro" id="IPR004372">
    <property type="entry name" value="Ac/propionate_kinase"/>
</dbReference>
<name>A0A7G3G8L3_9NEIS</name>
<dbReference type="PANTHER" id="PTHR21060:SF21">
    <property type="entry name" value="ACETATE KINASE"/>
    <property type="match status" value="1"/>
</dbReference>
<dbReference type="GO" id="GO:0006083">
    <property type="term" value="P:acetate metabolic process"/>
    <property type="evidence" value="ECO:0007669"/>
    <property type="project" value="TreeGrafter"/>
</dbReference>
<evidence type="ECO:0000313" key="11">
    <source>
        <dbReference type="EMBL" id="QBC43448.1"/>
    </source>
</evidence>
<dbReference type="GO" id="GO:0006085">
    <property type="term" value="P:acetyl-CoA biosynthetic process"/>
    <property type="evidence" value="ECO:0007669"/>
    <property type="project" value="UniProtKB-UniRule"/>
</dbReference>
<feature type="binding site" evidence="9">
    <location>
        <position position="9"/>
    </location>
    <ligand>
        <name>Mg(2+)</name>
        <dbReference type="ChEBI" id="CHEBI:18420"/>
    </ligand>
</feature>
<comment type="subcellular location">
    <subcellularLocation>
        <location evidence="9">Cytoplasm</location>
    </subcellularLocation>
</comment>
<evidence type="ECO:0000256" key="10">
    <source>
        <dbReference type="RuleBase" id="RU003835"/>
    </source>
</evidence>
<dbReference type="AlphaFoldDB" id="A0A7G3G8L3"/>
<sequence>MTKAILVLNTGSSSLKFSVFEYDTASDLHLIAKGQVEGIGNAPHFLAKDHHGQILADEYWQDAASIDHAHCLLAIANLLRTKYLGIKLLGVGHRVVHGGMHYSAPILLTPGIINALDALSPLAPLHQPHNVAAIRAVAKAMPEMPQIACFDTAFHRSQSEINQLFGLPYSCFERGIRRYGFHGLSYEYVSSVLQQQEPEVAAGKVVIAHLGNGASMCAIQNGQSVASSMGFTALDGLMMGTRAGRLDAGVVLYLQQQEQLDVRQVEELLYKRSGLLGLSGISSDMRVLLASQEPHAQLAIDYFVHRISSELGSLAASMGGLDALVFSAGIGENSAIIRQKVCEQAQWLGIELDHQANKAGEQCISSMNSPTSVWMIPSNEELMIARHTRKQLGL</sequence>
<dbReference type="NCBIfam" id="TIGR00016">
    <property type="entry name" value="ackA"/>
    <property type="match status" value="1"/>
</dbReference>
<evidence type="ECO:0000256" key="8">
    <source>
        <dbReference type="ARBA" id="ARBA00022842"/>
    </source>
</evidence>
<dbReference type="GO" id="GO:0005524">
    <property type="term" value="F:ATP binding"/>
    <property type="evidence" value="ECO:0007669"/>
    <property type="project" value="UniProtKB-KW"/>
</dbReference>
<evidence type="ECO:0000256" key="2">
    <source>
        <dbReference type="ARBA" id="ARBA00022490"/>
    </source>
</evidence>
<protein>
    <recommendedName>
        <fullName evidence="9">Acetate kinase</fullName>
        <ecNumber evidence="9">2.7.2.1</ecNumber>
    </recommendedName>
    <alternativeName>
        <fullName evidence="9">Acetokinase</fullName>
    </alternativeName>
</protein>
<dbReference type="PRINTS" id="PR00471">
    <property type="entry name" value="ACETATEKNASE"/>
</dbReference>
<feature type="active site" description="Proton donor/acceptor" evidence="9">
    <location>
        <position position="151"/>
    </location>
</feature>
<dbReference type="GO" id="GO:0008776">
    <property type="term" value="F:acetate kinase activity"/>
    <property type="evidence" value="ECO:0007669"/>
    <property type="project" value="UniProtKB-UniRule"/>
</dbReference>
<dbReference type="Pfam" id="PF00871">
    <property type="entry name" value="Acetate_kinase"/>
    <property type="match status" value="1"/>
</dbReference>
<dbReference type="KEGG" id="ifl:C1H71_07780"/>
<dbReference type="Gene3D" id="3.30.420.40">
    <property type="match status" value="2"/>
</dbReference>
<comment type="pathway">
    <text evidence="9">Metabolic intermediate biosynthesis; acetyl-CoA biosynthesis; acetyl-CoA from acetate: step 1/2.</text>
</comment>
<evidence type="ECO:0000256" key="5">
    <source>
        <dbReference type="ARBA" id="ARBA00022741"/>
    </source>
</evidence>
<evidence type="ECO:0000256" key="4">
    <source>
        <dbReference type="ARBA" id="ARBA00022723"/>
    </source>
</evidence>
<feature type="site" description="Transition state stabilizer" evidence="9">
    <location>
        <position position="182"/>
    </location>
</feature>
<dbReference type="SUPFAM" id="SSF53067">
    <property type="entry name" value="Actin-like ATPase domain"/>
    <property type="match status" value="2"/>
</dbReference>
<dbReference type="InterPro" id="IPR043129">
    <property type="entry name" value="ATPase_NBD"/>
</dbReference>
<keyword evidence="3 9" id="KW-0808">Transferase</keyword>
<dbReference type="PIRSF" id="PIRSF000722">
    <property type="entry name" value="Acetate_prop_kin"/>
    <property type="match status" value="1"/>
</dbReference>
<comment type="catalytic activity">
    <reaction evidence="9">
        <text>acetate + ATP = acetyl phosphate + ADP</text>
        <dbReference type="Rhea" id="RHEA:11352"/>
        <dbReference type="ChEBI" id="CHEBI:22191"/>
        <dbReference type="ChEBI" id="CHEBI:30089"/>
        <dbReference type="ChEBI" id="CHEBI:30616"/>
        <dbReference type="ChEBI" id="CHEBI:456216"/>
        <dbReference type="EC" id="2.7.2.1"/>
    </reaction>
</comment>
<comment type="function">
    <text evidence="9">Catalyzes the formation of acetyl phosphate from acetate and ATP. Can also catalyze the reverse reaction.</text>
</comment>
<feature type="binding site" evidence="9">
    <location>
        <position position="94"/>
    </location>
    <ligand>
        <name>substrate</name>
    </ligand>
</feature>
<dbReference type="UniPathway" id="UPA00340">
    <property type="reaction ID" value="UER00458"/>
</dbReference>
<keyword evidence="5 9" id="KW-0547">Nucleotide-binding</keyword>
<accession>A0A7G3G8L3</accession>
<evidence type="ECO:0000256" key="7">
    <source>
        <dbReference type="ARBA" id="ARBA00022840"/>
    </source>
</evidence>
<feature type="binding site" evidence="9">
    <location>
        <begin position="209"/>
        <end position="213"/>
    </location>
    <ligand>
        <name>ATP</name>
        <dbReference type="ChEBI" id="CHEBI:30616"/>
    </ligand>
</feature>
<dbReference type="EMBL" id="CP025781">
    <property type="protein sequence ID" value="QBC43448.1"/>
    <property type="molecule type" value="Genomic_DNA"/>
</dbReference>
<keyword evidence="12" id="KW-1185">Reference proteome</keyword>
<dbReference type="InterPro" id="IPR023865">
    <property type="entry name" value="Aliphatic_acid_kinase_CS"/>
</dbReference>
<dbReference type="GO" id="GO:0000287">
    <property type="term" value="F:magnesium ion binding"/>
    <property type="evidence" value="ECO:0007669"/>
    <property type="project" value="UniProtKB-UniRule"/>
</dbReference>
<dbReference type="RefSeq" id="WP_130106027.1">
    <property type="nucleotide sequence ID" value="NZ_CP025781.1"/>
</dbReference>
<dbReference type="PROSITE" id="PS01075">
    <property type="entry name" value="ACETATE_KINASE_1"/>
    <property type="match status" value="1"/>
</dbReference>
<evidence type="ECO:0000313" key="12">
    <source>
        <dbReference type="Proteomes" id="UP000515917"/>
    </source>
</evidence>
<keyword evidence="4 9" id="KW-0479">Metal-binding</keyword>
<evidence type="ECO:0000256" key="6">
    <source>
        <dbReference type="ARBA" id="ARBA00022777"/>
    </source>
</evidence>
<proteinExistence type="inferred from homology"/>
<feature type="site" description="Transition state stabilizer" evidence="9">
    <location>
        <position position="242"/>
    </location>
</feature>
<keyword evidence="2 9" id="KW-0963">Cytoplasm</keyword>
<dbReference type="PROSITE" id="PS01076">
    <property type="entry name" value="ACETATE_KINASE_2"/>
    <property type="match status" value="1"/>
</dbReference>
<comment type="subunit">
    <text evidence="9">Homodimer.</text>
</comment>
<dbReference type="HAMAP" id="MF_00020">
    <property type="entry name" value="Acetate_kinase"/>
    <property type="match status" value="1"/>
</dbReference>
<comment type="similarity">
    <text evidence="1 9 10">Belongs to the acetokinase family.</text>
</comment>
<feature type="binding site" evidence="9">
    <location>
        <begin position="284"/>
        <end position="286"/>
    </location>
    <ligand>
        <name>ATP</name>
        <dbReference type="ChEBI" id="CHEBI:30616"/>
    </ligand>
</feature>
<reference evidence="11 12" key="1">
    <citation type="submission" date="2018-01" db="EMBL/GenBank/DDBJ databases">
        <title>Genome sequence of Iodobacter sp. strain PCH194 isolated from Indian Trans-Himalaya.</title>
        <authorList>
            <person name="Kumar V."/>
            <person name="Thakur V."/>
            <person name="Kumar S."/>
            <person name="Singh D."/>
        </authorList>
    </citation>
    <scope>NUCLEOTIDE SEQUENCE [LARGE SCALE GENOMIC DNA]</scope>
    <source>
        <strain evidence="11 12">PCH194</strain>
    </source>
</reference>
<keyword evidence="6 9" id="KW-0418">Kinase</keyword>
<dbReference type="GO" id="GO:0005829">
    <property type="term" value="C:cytosol"/>
    <property type="evidence" value="ECO:0007669"/>
    <property type="project" value="TreeGrafter"/>
</dbReference>
<dbReference type="PANTHER" id="PTHR21060">
    <property type="entry name" value="ACETATE KINASE"/>
    <property type="match status" value="1"/>
</dbReference>
<feature type="binding site" evidence="9">
    <location>
        <position position="380"/>
    </location>
    <ligand>
        <name>Mg(2+)</name>
        <dbReference type="ChEBI" id="CHEBI:18420"/>
    </ligand>
</feature>
<keyword evidence="8 9" id="KW-0460">Magnesium</keyword>
<dbReference type="InterPro" id="IPR000890">
    <property type="entry name" value="Aliphatic_acid_kin_short-chain"/>
</dbReference>
<evidence type="ECO:0000256" key="3">
    <source>
        <dbReference type="ARBA" id="ARBA00022679"/>
    </source>
</evidence>
<evidence type="ECO:0000256" key="9">
    <source>
        <dbReference type="HAMAP-Rule" id="MF_00020"/>
    </source>
</evidence>
<dbReference type="Proteomes" id="UP000515917">
    <property type="component" value="Chromosome"/>
</dbReference>
<evidence type="ECO:0000256" key="1">
    <source>
        <dbReference type="ARBA" id="ARBA00008748"/>
    </source>
</evidence>
<organism evidence="11 12">
    <name type="scientific">Iodobacter fluviatilis</name>
    <dbReference type="NCBI Taxonomy" id="537"/>
    <lineage>
        <taxon>Bacteria</taxon>
        <taxon>Pseudomonadati</taxon>
        <taxon>Pseudomonadota</taxon>
        <taxon>Betaproteobacteria</taxon>
        <taxon>Neisseriales</taxon>
        <taxon>Chitinibacteraceae</taxon>
        <taxon>Iodobacter</taxon>
    </lineage>
</organism>